<dbReference type="SUPFAM" id="SSF81653">
    <property type="entry name" value="Calcium ATPase, transduction domain A"/>
    <property type="match status" value="1"/>
</dbReference>
<dbReference type="InterPro" id="IPR001757">
    <property type="entry name" value="P_typ_ATPase"/>
</dbReference>
<evidence type="ECO:0000256" key="12">
    <source>
        <dbReference type="ARBA" id="ARBA00022840"/>
    </source>
</evidence>
<organism evidence="24 25">
    <name type="scientific">Paenibacillus gyeongsangnamensis</name>
    <dbReference type="NCBI Taxonomy" id="3388067"/>
    <lineage>
        <taxon>Bacteria</taxon>
        <taxon>Bacillati</taxon>
        <taxon>Bacillota</taxon>
        <taxon>Bacilli</taxon>
        <taxon>Bacillales</taxon>
        <taxon>Paenibacillaceae</taxon>
        <taxon>Paenibacillus</taxon>
    </lineage>
</organism>
<keyword evidence="12 22" id="KW-0067">ATP-binding</keyword>
<evidence type="ECO:0000256" key="16">
    <source>
        <dbReference type="ARBA" id="ARBA00023008"/>
    </source>
</evidence>
<evidence type="ECO:0000256" key="21">
    <source>
        <dbReference type="ARBA" id="ARBA00049289"/>
    </source>
</evidence>
<dbReference type="PROSITE" id="PS01047">
    <property type="entry name" value="HMA_1"/>
    <property type="match status" value="2"/>
</dbReference>
<evidence type="ECO:0000256" key="1">
    <source>
        <dbReference type="ARBA" id="ARBA00004127"/>
    </source>
</evidence>
<dbReference type="SFLD" id="SFLDS00003">
    <property type="entry name" value="Haloacid_Dehalogenase"/>
    <property type="match status" value="1"/>
</dbReference>
<feature type="transmembrane region" description="Helical" evidence="22">
    <location>
        <begin position="266"/>
        <end position="287"/>
    </location>
</feature>
<dbReference type="InterPro" id="IPR059000">
    <property type="entry name" value="ATPase_P-type_domA"/>
</dbReference>
<dbReference type="InterPro" id="IPR017969">
    <property type="entry name" value="Heavy-metal-associated_CS"/>
</dbReference>
<keyword evidence="16" id="KW-0186">Copper</keyword>
<keyword evidence="9" id="KW-0677">Repeat</keyword>
<dbReference type="InterPro" id="IPR036163">
    <property type="entry name" value="HMA_dom_sf"/>
</dbReference>
<comment type="similarity">
    <text evidence="2 22">Belongs to the cation transport ATPase (P-type) (TC 3.A.3) family. Type IB subfamily.</text>
</comment>
<dbReference type="NCBIfam" id="TIGR01494">
    <property type="entry name" value="ATPase_P-type"/>
    <property type="match status" value="1"/>
</dbReference>
<dbReference type="PRINTS" id="PR00942">
    <property type="entry name" value="CUATPASEI"/>
</dbReference>
<dbReference type="Pfam" id="PF00702">
    <property type="entry name" value="Hydrolase"/>
    <property type="match status" value="1"/>
</dbReference>
<dbReference type="PROSITE" id="PS00154">
    <property type="entry name" value="ATPASE_E1_E2"/>
    <property type="match status" value="1"/>
</dbReference>
<evidence type="ECO:0000256" key="4">
    <source>
        <dbReference type="ARBA" id="ARBA00015102"/>
    </source>
</evidence>
<dbReference type="NCBIfam" id="TIGR01525">
    <property type="entry name" value="ATPase-IB_hvy"/>
    <property type="match status" value="1"/>
</dbReference>
<dbReference type="SFLD" id="SFLDF00027">
    <property type="entry name" value="p-type_atpase"/>
    <property type="match status" value="1"/>
</dbReference>
<keyword evidence="25" id="KW-1185">Reference proteome</keyword>
<keyword evidence="8 22" id="KW-0479">Metal-binding</keyword>
<dbReference type="CDD" id="cd02094">
    <property type="entry name" value="P-type_ATPase_Cu-like"/>
    <property type="match status" value="1"/>
</dbReference>
<sequence>MEKPLEQQQAMLQIAGMTCAACANRIEKGLKKLEGVTDANVNFALEKAAVTYNPNQVSLKDMEQKIEDLGYSSVKDQVDFNIIGMTCAACATRIEKGLNKMPGVSKAVVNLALETAHVEYNSAEISSADMINKVDQLGYQAIRKQENAGVDYRQKEIQHKKMQLAVSAILSFPLLWAMVSHFSFTSWIYLPDFLMNPWVQLVLATPVQFIIGRQFYVGAYKALRNKSANMDVLVSLGTSAAYFYSLYLTIQWAASSEMHRHAPDMYYETSAILITLIILGKLFEALAKGRTSEAIKKLMGLQAKTALVIRDGAEVSVPVEDLLIGDIILVKPGEKIPVDGKVLEGNSAVDESMLTGESIPVEKRAGDGVIGATVNKNGSLKIEATRVGKETALAQIIKVVEEAQGSKAPIQRIADVISGIFVPIVVGIALVTFLIWFFWIQPGEFAAALEKAIAVLVIACPCALGLATPTSIMAGSGRAAEFGILFKGGEHLESMQKVQTIVLDKTGTVTKGKPELTDILLDSADQRTALRLIGSAEKRSEHPLAEAIVSGILQKGIPLSLVEEFEAIPGYGIRAIVEGKEVLVGTRKLLQREGIDFRKSDTAMERLESEGKTAMLAAINNQFVGVIAVADTIKETSKEGIARLKQLGIEVIMITGDNQRTAQAIANQVGIDLVLAEVLPEGKAEEVKKLQAQGRKVAMVGDGINDAPALATADVGIAIGTGTDIAMEAADVTLMRGELTGIAEAIDMSRKTMSNIKQNLFWALAYNTLGIPIAAIGLLAPWVAGAAMALSSVSVVLNALRLQRVKL</sequence>
<dbReference type="PRINTS" id="PR00943">
    <property type="entry name" value="CUATPASE"/>
</dbReference>
<keyword evidence="14" id="KW-1278">Translocase</keyword>
<dbReference type="InterPro" id="IPR006122">
    <property type="entry name" value="HMA_Cu_ion-bd"/>
</dbReference>
<evidence type="ECO:0000256" key="7">
    <source>
        <dbReference type="ARBA" id="ARBA00022692"/>
    </source>
</evidence>
<keyword evidence="22" id="KW-1003">Cell membrane</keyword>
<evidence type="ECO:0000256" key="19">
    <source>
        <dbReference type="ARBA" id="ARBA00029719"/>
    </source>
</evidence>
<evidence type="ECO:0000256" key="2">
    <source>
        <dbReference type="ARBA" id="ARBA00006024"/>
    </source>
</evidence>
<feature type="domain" description="HMA" evidence="23">
    <location>
        <begin position="8"/>
        <end position="74"/>
    </location>
</feature>
<keyword evidence="7 22" id="KW-0812">Transmembrane</keyword>
<evidence type="ECO:0000256" key="11">
    <source>
        <dbReference type="ARBA" id="ARBA00022796"/>
    </source>
</evidence>
<dbReference type="EMBL" id="JAQAGZ010000015">
    <property type="protein sequence ID" value="MCZ8515044.1"/>
    <property type="molecule type" value="Genomic_DNA"/>
</dbReference>
<dbReference type="SUPFAM" id="SSF56784">
    <property type="entry name" value="HAD-like"/>
    <property type="match status" value="1"/>
</dbReference>
<evidence type="ECO:0000256" key="18">
    <source>
        <dbReference type="ARBA" id="ARBA00023136"/>
    </source>
</evidence>
<accession>A0ABT4QDU0</accession>
<dbReference type="Pfam" id="PF00122">
    <property type="entry name" value="E1-E2_ATPase"/>
    <property type="match status" value="1"/>
</dbReference>
<feature type="transmembrane region" description="Helical" evidence="22">
    <location>
        <begin position="416"/>
        <end position="439"/>
    </location>
</feature>
<dbReference type="Pfam" id="PF00403">
    <property type="entry name" value="HMA"/>
    <property type="match status" value="2"/>
</dbReference>
<dbReference type="InterPro" id="IPR023299">
    <property type="entry name" value="ATPase_P-typ_cyto_dom_N"/>
</dbReference>
<dbReference type="CDD" id="cd00371">
    <property type="entry name" value="HMA"/>
    <property type="match status" value="2"/>
</dbReference>
<dbReference type="Gene3D" id="3.40.50.1000">
    <property type="entry name" value="HAD superfamily/HAD-like"/>
    <property type="match status" value="1"/>
</dbReference>
<dbReference type="InterPro" id="IPR044492">
    <property type="entry name" value="P_typ_ATPase_HD_dom"/>
</dbReference>
<dbReference type="InterPro" id="IPR036412">
    <property type="entry name" value="HAD-like_sf"/>
</dbReference>
<dbReference type="Gene3D" id="2.70.150.10">
    <property type="entry name" value="Calcium-transporting ATPase, cytoplasmic transduction domain A"/>
    <property type="match status" value="1"/>
</dbReference>
<dbReference type="Gene3D" id="3.30.70.100">
    <property type="match status" value="2"/>
</dbReference>
<reference evidence="24 25" key="1">
    <citation type="submission" date="2022-12" db="EMBL/GenBank/DDBJ databases">
        <title>Draft genome sequence of Paenibacillus sp. dW9.</title>
        <authorList>
            <person name="Choi E.-W."/>
            <person name="Kim D.-U."/>
        </authorList>
    </citation>
    <scope>NUCLEOTIDE SEQUENCE [LARGE SCALE GENOMIC DNA]</scope>
    <source>
        <strain evidence="25">dW9</strain>
    </source>
</reference>
<evidence type="ECO:0000256" key="5">
    <source>
        <dbReference type="ARBA" id="ARBA00022448"/>
    </source>
</evidence>
<keyword evidence="6" id="KW-0597">Phosphoprotein</keyword>
<dbReference type="EC" id="7.2.2.8" evidence="3"/>
<gene>
    <name evidence="24" type="ORF">O9H85_21995</name>
</gene>
<dbReference type="InterPro" id="IPR018303">
    <property type="entry name" value="ATPase_P-typ_P_site"/>
</dbReference>
<evidence type="ECO:0000256" key="8">
    <source>
        <dbReference type="ARBA" id="ARBA00022723"/>
    </source>
</evidence>
<keyword evidence="13" id="KW-0460">Magnesium</keyword>
<dbReference type="InterPro" id="IPR027256">
    <property type="entry name" value="P-typ_ATPase_IB"/>
</dbReference>
<dbReference type="SUPFAM" id="SSF81665">
    <property type="entry name" value="Calcium ATPase, transmembrane domain M"/>
    <property type="match status" value="1"/>
</dbReference>
<dbReference type="PROSITE" id="PS50846">
    <property type="entry name" value="HMA_2"/>
    <property type="match status" value="2"/>
</dbReference>
<dbReference type="PRINTS" id="PR00119">
    <property type="entry name" value="CATATPASE"/>
</dbReference>
<protein>
    <recommendedName>
        <fullName evidence="4">Copper-exporting P-type ATPase</fullName>
        <ecNumber evidence="3">7.2.2.8</ecNumber>
    </recommendedName>
    <alternativeName>
        <fullName evidence="19">Copper-exporting P-type ATPase A</fullName>
    </alternativeName>
    <alternativeName>
        <fullName evidence="20">Cu(+)-exporting ATPase</fullName>
    </alternativeName>
</protein>
<dbReference type="InterPro" id="IPR023214">
    <property type="entry name" value="HAD_sf"/>
</dbReference>
<dbReference type="InterPro" id="IPR008250">
    <property type="entry name" value="ATPase_P-typ_transduc_dom_A_sf"/>
</dbReference>
<evidence type="ECO:0000256" key="6">
    <source>
        <dbReference type="ARBA" id="ARBA00022553"/>
    </source>
</evidence>
<feature type="domain" description="HMA" evidence="23">
    <location>
        <begin position="76"/>
        <end position="142"/>
    </location>
</feature>
<evidence type="ECO:0000256" key="3">
    <source>
        <dbReference type="ARBA" id="ARBA00012517"/>
    </source>
</evidence>
<comment type="subcellular location">
    <subcellularLocation>
        <location evidence="22">Cell membrane</location>
    </subcellularLocation>
    <subcellularLocation>
        <location evidence="1">Endomembrane system</location>
        <topology evidence="1">Multi-pass membrane protein</topology>
    </subcellularLocation>
</comment>
<comment type="caution">
    <text evidence="24">The sequence shown here is derived from an EMBL/GenBank/DDBJ whole genome shotgun (WGS) entry which is preliminary data.</text>
</comment>
<keyword evidence="11" id="KW-0187">Copper transport</keyword>
<dbReference type="PANTHER" id="PTHR43520:SF8">
    <property type="entry name" value="P-TYPE CU(+) TRANSPORTER"/>
    <property type="match status" value="1"/>
</dbReference>
<dbReference type="InterPro" id="IPR023298">
    <property type="entry name" value="ATPase_P-typ_TM_dom_sf"/>
</dbReference>
<evidence type="ECO:0000313" key="25">
    <source>
        <dbReference type="Proteomes" id="UP001527882"/>
    </source>
</evidence>
<dbReference type="RefSeq" id="WP_269883573.1">
    <property type="nucleotide sequence ID" value="NZ_JAQAGZ010000015.1"/>
</dbReference>
<proteinExistence type="inferred from homology"/>
<keyword evidence="15 22" id="KW-1133">Transmembrane helix</keyword>
<dbReference type="Proteomes" id="UP001527882">
    <property type="component" value="Unassembled WGS sequence"/>
</dbReference>
<comment type="catalytic activity">
    <reaction evidence="21">
        <text>Cu(+)(in) + ATP + H2O = Cu(+)(out) + ADP + phosphate + H(+)</text>
        <dbReference type="Rhea" id="RHEA:25792"/>
        <dbReference type="ChEBI" id="CHEBI:15377"/>
        <dbReference type="ChEBI" id="CHEBI:15378"/>
        <dbReference type="ChEBI" id="CHEBI:30616"/>
        <dbReference type="ChEBI" id="CHEBI:43474"/>
        <dbReference type="ChEBI" id="CHEBI:49552"/>
        <dbReference type="ChEBI" id="CHEBI:456216"/>
        <dbReference type="EC" id="7.2.2.8"/>
    </reaction>
</comment>
<keyword evidence="17" id="KW-0406">Ion transport</keyword>
<dbReference type="Gene3D" id="3.40.1110.10">
    <property type="entry name" value="Calcium-transporting ATPase, cytoplasmic domain N"/>
    <property type="match status" value="2"/>
</dbReference>
<keyword evidence="18 22" id="KW-0472">Membrane</keyword>
<keyword evidence="5" id="KW-0813">Transport</keyword>
<evidence type="ECO:0000256" key="15">
    <source>
        <dbReference type="ARBA" id="ARBA00022989"/>
    </source>
</evidence>
<evidence type="ECO:0000256" key="13">
    <source>
        <dbReference type="ARBA" id="ARBA00022842"/>
    </source>
</evidence>
<feature type="transmembrane region" description="Helical" evidence="22">
    <location>
        <begin position="164"/>
        <end position="189"/>
    </location>
</feature>
<evidence type="ECO:0000256" key="22">
    <source>
        <dbReference type="RuleBase" id="RU362081"/>
    </source>
</evidence>
<evidence type="ECO:0000313" key="24">
    <source>
        <dbReference type="EMBL" id="MCZ8515044.1"/>
    </source>
</evidence>
<dbReference type="NCBIfam" id="TIGR00003">
    <property type="entry name" value="copper ion binding protein"/>
    <property type="match status" value="2"/>
</dbReference>
<dbReference type="NCBIfam" id="TIGR01511">
    <property type="entry name" value="ATPase-IB1_Cu"/>
    <property type="match status" value="1"/>
</dbReference>
<name>A0ABT4QDU0_9BACL</name>
<evidence type="ECO:0000256" key="9">
    <source>
        <dbReference type="ARBA" id="ARBA00022737"/>
    </source>
</evidence>
<dbReference type="PANTHER" id="PTHR43520">
    <property type="entry name" value="ATP7, ISOFORM B"/>
    <property type="match status" value="1"/>
</dbReference>
<evidence type="ECO:0000259" key="23">
    <source>
        <dbReference type="PROSITE" id="PS50846"/>
    </source>
</evidence>
<feature type="transmembrane region" description="Helical" evidence="22">
    <location>
        <begin position="759"/>
        <end position="776"/>
    </location>
</feature>
<feature type="transmembrane region" description="Helical" evidence="22">
    <location>
        <begin position="201"/>
        <end position="220"/>
    </location>
</feature>
<dbReference type="SUPFAM" id="SSF55008">
    <property type="entry name" value="HMA, heavy metal-associated domain"/>
    <property type="match status" value="2"/>
</dbReference>
<dbReference type="SFLD" id="SFLDG00002">
    <property type="entry name" value="C1.7:_P-type_atpase_like"/>
    <property type="match status" value="1"/>
</dbReference>
<keyword evidence="10 22" id="KW-0547">Nucleotide-binding</keyword>
<feature type="transmembrane region" description="Helical" evidence="22">
    <location>
        <begin position="445"/>
        <end position="468"/>
    </location>
</feature>
<evidence type="ECO:0000256" key="17">
    <source>
        <dbReference type="ARBA" id="ARBA00023065"/>
    </source>
</evidence>
<evidence type="ECO:0000256" key="20">
    <source>
        <dbReference type="ARBA" id="ARBA00033239"/>
    </source>
</evidence>
<evidence type="ECO:0000256" key="10">
    <source>
        <dbReference type="ARBA" id="ARBA00022741"/>
    </source>
</evidence>
<dbReference type="InterPro" id="IPR006121">
    <property type="entry name" value="HMA_dom"/>
</dbReference>
<evidence type="ECO:0000256" key="14">
    <source>
        <dbReference type="ARBA" id="ARBA00022967"/>
    </source>
</evidence>
<feature type="transmembrane region" description="Helical" evidence="22">
    <location>
        <begin position="232"/>
        <end position="254"/>
    </location>
</feature>